<proteinExistence type="inferred from homology"/>
<dbReference type="GO" id="GO:0050664">
    <property type="term" value="F:oxidoreductase activity, acting on NAD(P)H, oxygen as acceptor"/>
    <property type="evidence" value="ECO:0007669"/>
    <property type="project" value="TreeGrafter"/>
</dbReference>
<keyword evidence="2" id="KW-0560">Oxidoreductase</keyword>
<dbReference type="InterPro" id="IPR002347">
    <property type="entry name" value="SDR_fam"/>
</dbReference>
<dbReference type="NCBIfam" id="NF004849">
    <property type="entry name" value="PRK06200.1"/>
    <property type="match status" value="1"/>
</dbReference>
<dbReference type="RefSeq" id="WP_007499170.1">
    <property type="nucleotide sequence ID" value="NZ_AGBF01000097.1"/>
</dbReference>
<dbReference type="PROSITE" id="PS00061">
    <property type="entry name" value="ADH_SHORT"/>
    <property type="match status" value="1"/>
</dbReference>
<dbReference type="PRINTS" id="PR00081">
    <property type="entry name" value="GDHRDH"/>
</dbReference>
<evidence type="ECO:0000313" key="5">
    <source>
        <dbReference type="Proteomes" id="UP000004217"/>
    </source>
</evidence>
<dbReference type="Proteomes" id="UP000004217">
    <property type="component" value="Unassembled WGS sequence"/>
</dbReference>
<keyword evidence="5" id="KW-1185">Reference proteome</keyword>
<gene>
    <name evidence="4" type="ORF">SZN_23296</name>
</gene>
<dbReference type="Gene3D" id="3.40.50.720">
    <property type="entry name" value="NAD(P)-binding Rossmann-like Domain"/>
    <property type="match status" value="1"/>
</dbReference>
<evidence type="ECO:0000313" key="4">
    <source>
        <dbReference type="EMBL" id="EGX57320.1"/>
    </source>
</evidence>
<dbReference type="PATRIC" id="fig|700597.3.peg.4574"/>
<comment type="similarity">
    <text evidence="1 3">Belongs to the short-chain dehydrogenases/reductases (SDR) family.</text>
</comment>
<accession>G2GGM5</accession>
<sequence length="264" mass="27350">MSWLQDDVAVVTGAGSGLGRAVVERFAEEGARVVAFDKSEDKLRLLKESLGDAVETVAGDVRSAADNDRACARAVEAFGRLDVFVGNAGLWDFNRSLPDTPADELASGFDELFAVNVKGYLLGAKAALPALRASRGSLVLTLSNAAFYPGGGGPLYVASKHAGVGLVKQLAYELAPEIRVNGVAPGGMDTDLRGPAALGLADVAIGTAVPIDELMARGSALRIAPRPQDYVGAYVLLAARAQSRTVTGTVVDVSSFGTLPRHQG</sequence>
<name>G2GGM5_9ACTN</name>
<comment type="caution">
    <text evidence="4">The sequence shown here is derived from an EMBL/GenBank/DDBJ whole genome shotgun (WGS) entry which is preliminary data.</text>
</comment>
<dbReference type="InterPro" id="IPR036291">
    <property type="entry name" value="NAD(P)-bd_dom_sf"/>
</dbReference>
<dbReference type="PANTHER" id="PTHR43008:SF4">
    <property type="entry name" value="CHAIN DEHYDROGENASE, PUTATIVE (AFU_ORTHOLOGUE AFUA_4G08710)-RELATED"/>
    <property type="match status" value="1"/>
</dbReference>
<dbReference type="AlphaFoldDB" id="G2GGM5"/>
<reference evidence="4 5" key="1">
    <citation type="submission" date="2011-08" db="EMBL/GenBank/DDBJ databases">
        <authorList>
            <person name="Lin Y."/>
            <person name="Hao X."/>
            <person name="Johnstone L."/>
            <person name="Miller S.J."/>
            <person name="Wei G."/>
            <person name="Rensing C."/>
        </authorList>
    </citation>
    <scope>NUCLEOTIDE SEQUENCE [LARGE SCALE GENOMIC DNA]</scope>
    <source>
        <strain evidence="4 5">K42</strain>
    </source>
</reference>
<organism evidence="4 5">
    <name type="scientific">Streptomyces zinciresistens K42</name>
    <dbReference type="NCBI Taxonomy" id="700597"/>
    <lineage>
        <taxon>Bacteria</taxon>
        <taxon>Bacillati</taxon>
        <taxon>Actinomycetota</taxon>
        <taxon>Actinomycetes</taxon>
        <taxon>Kitasatosporales</taxon>
        <taxon>Streptomycetaceae</taxon>
        <taxon>Streptomyces</taxon>
    </lineage>
</organism>
<dbReference type="PRINTS" id="PR00080">
    <property type="entry name" value="SDRFAMILY"/>
</dbReference>
<evidence type="ECO:0000256" key="3">
    <source>
        <dbReference type="RuleBase" id="RU000363"/>
    </source>
</evidence>
<protein>
    <submittedName>
        <fullName evidence="4">2,3-dihydroxy-2,3-dihydrophenylpropionate dehydrogenase</fullName>
    </submittedName>
</protein>
<dbReference type="PANTHER" id="PTHR43008">
    <property type="entry name" value="BENZIL REDUCTASE"/>
    <property type="match status" value="1"/>
</dbReference>
<dbReference type="Pfam" id="PF00106">
    <property type="entry name" value="adh_short"/>
    <property type="match status" value="1"/>
</dbReference>
<dbReference type="EMBL" id="AGBF01000097">
    <property type="protein sequence ID" value="EGX57320.1"/>
    <property type="molecule type" value="Genomic_DNA"/>
</dbReference>
<evidence type="ECO:0000256" key="1">
    <source>
        <dbReference type="ARBA" id="ARBA00006484"/>
    </source>
</evidence>
<dbReference type="OrthoDB" id="9803333at2"/>
<evidence type="ECO:0000256" key="2">
    <source>
        <dbReference type="ARBA" id="ARBA00023002"/>
    </source>
</evidence>
<dbReference type="SUPFAM" id="SSF51735">
    <property type="entry name" value="NAD(P)-binding Rossmann-fold domains"/>
    <property type="match status" value="1"/>
</dbReference>
<dbReference type="InterPro" id="IPR020904">
    <property type="entry name" value="Sc_DH/Rdtase_CS"/>
</dbReference>